<dbReference type="AlphaFoldDB" id="Q7KX66"/>
<dbReference type="WormBase" id="K08A2.5c">
    <property type="protein sequence ID" value="CE29513"/>
    <property type="gene ID" value="WBGene00003678"/>
    <property type="gene designation" value="nhr-88"/>
</dbReference>
<feature type="domain" description="Nuclear receptor" evidence="12">
    <location>
        <begin position="33"/>
        <end position="108"/>
    </location>
</feature>
<dbReference type="InterPro" id="IPR049636">
    <property type="entry name" value="HNF4-like_DBD"/>
</dbReference>
<dbReference type="GO" id="GO:0000978">
    <property type="term" value="F:RNA polymerase II cis-regulatory region sequence-specific DNA binding"/>
    <property type="evidence" value="ECO:0007669"/>
    <property type="project" value="InterPro"/>
</dbReference>
<keyword evidence="6" id="KW-0805">Transcription regulation</keyword>
<dbReference type="InterPro" id="IPR001628">
    <property type="entry name" value="Znf_hrmn_rcpt"/>
</dbReference>
<dbReference type="CTD" id="173641"/>
<dbReference type="PANTHER" id="PTHR47519">
    <property type="entry name" value="NUCLEAR HORMONE RECEPTOR FAMILY MEMBER NHR-31-RELATED"/>
    <property type="match status" value="1"/>
</dbReference>
<proteinExistence type="inferred from homology"/>
<keyword evidence="10" id="KW-0539">Nucleus</keyword>
<dbReference type="FunFam" id="3.30.50.10:FF:000030">
    <property type="entry name" value="Nuclear Hormone Receptor family"/>
    <property type="match status" value="1"/>
</dbReference>
<evidence type="ECO:0000256" key="11">
    <source>
        <dbReference type="SAM" id="MobiDB-lite"/>
    </source>
</evidence>
<dbReference type="GO" id="GO:0003700">
    <property type="term" value="F:DNA-binding transcription factor activity"/>
    <property type="evidence" value="ECO:0007669"/>
    <property type="project" value="InterPro"/>
</dbReference>
<dbReference type="SUPFAM" id="SSF57716">
    <property type="entry name" value="Glucocorticoid receptor-like (DNA-binding domain)"/>
    <property type="match status" value="1"/>
</dbReference>
<comment type="subcellular location">
    <subcellularLocation>
        <location evidence="1">Nucleus</location>
    </subcellularLocation>
</comment>
<name>Q7KX66_CAEEL</name>
<dbReference type="GO" id="GO:0008270">
    <property type="term" value="F:zinc ion binding"/>
    <property type="evidence" value="ECO:0007669"/>
    <property type="project" value="UniProtKB-KW"/>
</dbReference>
<dbReference type="ExpressionAtlas" id="Q7KX66">
    <property type="expression patterns" value="baseline and differential"/>
</dbReference>
<dbReference type="Gene3D" id="3.30.50.10">
    <property type="entry name" value="Erythroid Transcription Factor GATA-1, subunit A"/>
    <property type="match status" value="1"/>
</dbReference>
<dbReference type="PROSITE" id="PS00031">
    <property type="entry name" value="NUCLEAR_REC_DBD_1"/>
    <property type="match status" value="1"/>
</dbReference>
<keyword evidence="4" id="KW-0863">Zinc-finger</keyword>
<dbReference type="SMART" id="SM00399">
    <property type="entry name" value="ZnF_C4"/>
    <property type="match status" value="1"/>
</dbReference>
<dbReference type="InterPro" id="IPR013088">
    <property type="entry name" value="Znf_NHR/GATA"/>
</dbReference>
<keyword evidence="5" id="KW-0862">Zinc</keyword>
<dbReference type="KEGG" id="cel:CELE_K08A2.5"/>
<gene>
    <name evidence="13 15" type="primary">nhr-88</name>
    <name evidence="13" type="ORF">CELE_K08A2.5</name>
    <name evidence="15" type="ORF">K08A2.5</name>
</gene>
<dbReference type="EMBL" id="BX284602">
    <property type="protein sequence ID" value="CCD67149.1"/>
    <property type="molecule type" value="Genomic_DNA"/>
</dbReference>
<dbReference type="InterPro" id="IPR052496">
    <property type="entry name" value="Orphan_Nuclear_Rcpt"/>
</dbReference>
<sequence>MFAPSTVYTYGHHGSGTDEDDGQQVMPGMDNGDGQCMVCGDRSAGKHYGVMACYGCKGFFRRTIRSQQTYTCRFTQKCAIDKDQRNACRYCRFQRCLTVGMEPEAIRPDRDVIGKQKNPRKKKMKSDTNSGSIDASLPSPNGCDSPVSNNEDVILSFLLDVEDQATCGNNHITMPIGISMMMKNDPDFDVSTLFHSQYVRNQESFPMFRLCSQADLAKYAAGNNGRLIRNQIVFL</sequence>
<evidence type="ECO:0000256" key="7">
    <source>
        <dbReference type="ARBA" id="ARBA00023125"/>
    </source>
</evidence>
<evidence type="ECO:0000313" key="15">
    <source>
        <dbReference type="WormBase" id="K08A2.5c"/>
    </source>
</evidence>
<evidence type="ECO:0000256" key="8">
    <source>
        <dbReference type="ARBA" id="ARBA00023163"/>
    </source>
</evidence>
<evidence type="ECO:0000256" key="10">
    <source>
        <dbReference type="ARBA" id="ARBA00023242"/>
    </source>
</evidence>
<organism evidence="13 14">
    <name type="scientific">Caenorhabditis elegans</name>
    <dbReference type="NCBI Taxonomy" id="6239"/>
    <lineage>
        <taxon>Eukaryota</taxon>
        <taxon>Metazoa</taxon>
        <taxon>Ecdysozoa</taxon>
        <taxon>Nematoda</taxon>
        <taxon>Chromadorea</taxon>
        <taxon>Rhabditida</taxon>
        <taxon>Rhabditina</taxon>
        <taxon>Rhabditomorpha</taxon>
        <taxon>Rhabditoidea</taxon>
        <taxon>Rhabditidae</taxon>
        <taxon>Peloderinae</taxon>
        <taxon>Caenorhabditis</taxon>
    </lineage>
</organism>
<keyword evidence="14" id="KW-1185">Reference proteome</keyword>
<dbReference type="Pfam" id="PF00105">
    <property type="entry name" value="zf-C4"/>
    <property type="match status" value="1"/>
</dbReference>
<keyword evidence="7" id="KW-0238">DNA-binding</keyword>
<dbReference type="GO" id="GO:0005634">
    <property type="term" value="C:nucleus"/>
    <property type="evidence" value="ECO:0007669"/>
    <property type="project" value="UniProtKB-SubCell"/>
</dbReference>
<evidence type="ECO:0000256" key="2">
    <source>
        <dbReference type="ARBA" id="ARBA00005993"/>
    </source>
</evidence>
<evidence type="ECO:0000256" key="1">
    <source>
        <dbReference type="ARBA" id="ARBA00004123"/>
    </source>
</evidence>
<dbReference type="SMR" id="Q7KX66"/>
<dbReference type="RefSeq" id="NP_001367650.1">
    <property type="nucleotide sequence ID" value="NM_001381359.3"/>
</dbReference>
<keyword evidence="3" id="KW-0479">Metal-binding</keyword>
<evidence type="ECO:0000256" key="9">
    <source>
        <dbReference type="ARBA" id="ARBA00023170"/>
    </source>
</evidence>
<dbReference type="Proteomes" id="UP000001940">
    <property type="component" value="Chromosome II"/>
</dbReference>
<evidence type="ECO:0000313" key="13">
    <source>
        <dbReference type="EMBL" id="CCD67149.1"/>
    </source>
</evidence>
<evidence type="ECO:0000256" key="3">
    <source>
        <dbReference type="ARBA" id="ARBA00022723"/>
    </source>
</evidence>
<feature type="region of interest" description="Disordered" evidence="11">
    <location>
        <begin position="1"/>
        <end position="23"/>
    </location>
</feature>
<dbReference type="GeneID" id="173641"/>
<feature type="region of interest" description="Disordered" evidence="11">
    <location>
        <begin position="108"/>
        <end position="146"/>
    </location>
</feature>
<accession>Q7KX66</accession>
<dbReference type="PRINTS" id="PR00047">
    <property type="entry name" value="STROIDFINGER"/>
</dbReference>
<dbReference type="PANTHER" id="PTHR47519:SF5">
    <property type="entry name" value="NUCLEAR HORMONE RECEPTOR E75"/>
    <property type="match status" value="1"/>
</dbReference>
<dbReference type="Bgee" id="WBGene00003678">
    <property type="expression patterns" value="Expressed in pharyngeal muscle cell (C elegans) and 4 other cell types or tissues"/>
</dbReference>
<evidence type="ECO:0000256" key="4">
    <source>
        <dbReference type="ARBA" id="ARBA00022771"/>
    </source>
</evidence>
<dbReference type="UCSC" id="K08A2.5a.3">
    <property type="organism name" value="c. elegans"/>
</dbReference>
<dbReference type="AGR" id="WB:WBGene00003678"/>
<dbReference type="HOGENOM" id="CLU_103073_0_0_1"/>
<protein>
    <submittedName>
        <fullName evidence="13">Nuclear receptor domain-containing protein</fullName>
    </submittedName>
</protein>
<comment type="similarity">
    <text evidence="2">Belongs to the nuclear hormone receptor family.</text>
</comment>
<evidence type="ECO:0000256" key="5">
    <source>
        <dbReference type="ARBA" id="ARBA00022833"/>
    </source>
</evidence>
<reference evidence="13 14" key="1">
    <citation type="journal article" date="1998" name="Science">
        <title>Genome sequence of the nematode C. elegans: a platform for investigating biology.</title>
        <authorList>
            <consortium name="The C. elegans sequencing consortium"/>
            <person name="Sulson J.E."/>
            <person name="Waterston R."/>
        </authorList>
    </citation>
    <scope>NUCLEOTIDE SEQUENCE [LARGE SCALE GENOMIC DNA]</scope>
    <source>
        <strain evidence="13 14">Bristol N2</strain>
    </source>
</reference>
<evidence type="ECO:0000256" key="6">
    <source>
        <dbReference type="ARBA" id="ARBA00023015"/>
    </source>
</evidence>
<keyword evidence="8" id="KW-0804">Transcription</keyword>
<evidence type="ECO:0000313" key="14">
    <source>
        <dbReference type="Proteomes" id="UP000001940"/>
    </source>
</evidence>
<dbReference type="CDD" id="cd06960">
    <property type="entry name" value="NR_DBD_HNF4A"/>
    <property type="match status" value="1"/>
</dbReference>
<evidence type="ECO:0000259" key="12">
    <source>
        <dbReference type="PROSITE" id="PS51030"/>
    </source>
</evidence>
<keyword evidence="9 13" id="KW-0675">Receptor</keyword>
<dbReference type="PROSITE" id="PS51030">
    <property type="entry name" value="NUCLEAR_REC_DBD_2"/>
    <property type="match status" value="1"/>
</dbReference>